<dbReference type="PANTHER" id="PTHR10819:SF3">
    <property type="entry name" value="PHOSPHOTRIESTERASE-RELATED PROTEIN"/>
    <property type="match status" value="1"/>
</dbReference>
<keyword evidence="5" id="KW-1185">Reference proteome</keyword>
<dbReference type="EMBL" id="JAIMFO010000006">
    <property type="protein sequence ID" value="MBY4797765.1"/>
    <property type="molecule type" value="Genomic_DNA"/>
</dbReference>
<proteinExistence type="inferred from homology"/>
<keyword evidence="1" id="KW-0479">Metal-binding</keyword>
<comment type="caution">
    <text evidence="4">The sequence shown here is derived from an EMBL/GenBank/DDBJ whole genome shotgun (WGS) entry which is preliminary data.</text>
</comment>
<protein>
    <submittedName>
        <fullName evidence="4">Aryldialkylphosphatase</fullName>
    </submittedName>
</protein>
<dbReference type="InterPro" id="IPR032466">
    <property type="entry name" value="Metal_Hydrolase"/>
</dbReference>
<dbReference type="PANTHER" id="PTHR10819">
    <property type="entry name" value="PHOSPHOTRIESTERASE-RELATED"/>
    <property type="match status" value="1"/>
</dbReference>
<evidence type="ECO:0000313" key="5">
    <source>
        <dbReference type="Proteomes" id="UP000700908"/>
    </source>
</evidence>
<sequence>MINTVLGERSSSNLGVTYIHEHLHVAPDELERYYDYTLDVPSKSVDEVKLFKDAGGCTIVDLTPLSYGRNTEALRWISQQTGVTILCVTGFHKDKWLPRWFDDLSDEEILSELAREVETGIGYSKVKPAAIKIGTSLSKITYREKRAIKLAASIAVRYQLPMITHCDKGTMGLEQIDLLDAQDMNLAHVCLSHTDLTLDPVYMKKLMKRGVSLSFDHVGRDLVRFDEDRIHILRDFVESGFGGQVCLAGDMGKKSYFKSYGGKPGLDYILTDFKDRLLKEINEDDYWNMLVDNPHRVLDWS</sequence>
<keyword evidence="2" id="KW-0378">Hydrolase</keyword>
<accession>A0ABS7MMW4</accession>
<dbReference type="SUPFAM" id="SSF51556">
    <property type="entry name" value="Metallo-dependent hydrolases"/>
    <property type="match status" value="1"/>
</dbReference>
<evidence type="ECO:0000256" key="2">
    <source>
        <dbReference type="ARBA" id="ARBA00022801"/>
    </source>
</evidence>
<dbReference type="PIRSF" id="PIRSF016839">
    <property type="entry name" value="PhP"/>
    <property type="match status" value="1"/>
</dbReference>
<dbReference type="PROSITE" id="PS51347">
    <property type="entry name" value="PHOSPHOTRIESTERASE_2"/>
    <property type="match status" value="1"/>
</dbReference>
<evidence type="ECO:0000313" key="4">
    <source>
        <dbReference type="EMBL" id="MBY4797765.1"/>
    </source>
</evidence>
<dbReference type="Gene3D" id="3.20.20.140">
    <property type="entry name" value="Metal-dependent hydrolases"/>
    <property type="match status" value="1"/>
</dbReference>
<evidence type="ECO:0000256" key="3">
    <source>
        <dbReference type="PROSITE-ProRule" id="PRU00679"/>
    </source>
</evidence>
<feature type="modified residue" description="N6-carboxylysine" evidence="3">
    <location>
        <position position="132"/>
    </location>
</feature>
<organism evidence="4 5">
    <name type="scientific">Collinsella ureilytica</name>
    <dbReference type="NCBI Taxonomy" id="2869515"/>
    <lineage>
        <taxon>Bacteria</taxon>
        <taxon>Bacillati</taxon>
        <taxon>Actinomycetota</taxon>
        <taxon>Coriobacteriia</taxon>
        <taxon>Coriobacteriales</taxon>
        <taxon>Coriobacteriaceae</taxon>
        <taxon>Collinsella</taxon>
    </lineage>
</organism>
<reference evidence="4 5" key="1">
    <citation type="submission" date="2021-08" db="EMBL/GenBank/DDBJ databases">
        <title>Collinsella faecalis sp. nov. isolated from swine faeces.</title>
        <authorList>
            <person name="Oh B.S."/>
            <person name="Lee J.H."/>
        </authorList>
    </citation>
    <scope>NUCLEOTIDE SEQUENCE [LARGE SCALE GENOMIC DNA]</scope>
    <source>
        <strain evidence="4 5">AGMB00827</strain>
    </source>
</reference>
<name>A0ABS7MMW4_9ACTN</name>
<dbReference type="Proteomes" id="UP000700908">
    <property type="component" value="Unassembled WGS sequence"/>
</dbReference>
<dbReference type="RefSeq" id="WP_222199480.1">
    <property type="nucleotide sequence ID" value="NZ_JAIMFO010000006.1"/>
</dbReference>
<comment type="similarity">
    <text evidence="3">Belongs to the metallo-dependent hydrolases superfamily. Phosphotriesterase family.</text>
</comment>
<evidence type="ECO:0000256" key="1">
    <source>
        <dbReference type="ARBA" id="ARBA00022723"/>
    </source>
</evidence>
<gene>
    <name evidence="4" type="ORF">K6V98_05265</name>
</gene>
<dbReference type="InterPro" id="IPR001559">
    <property type="entry name" value="Phosphotriesterase"/>
</dbReference>
<dbReference type="Pfam" id="PF02126">
    <property type="entry name" value="PTE"/>
    <property type="match status" value="1"/>
</dbReference>